<proteinExistence type="predicted"/>
<comment type="caution">
    <text evidence="1">The sequence shown here is derived from an EMBL/GenBank/DDBJ whole genome shotgun (WGS) entry which is preliminary data.</text>
</comment>
<dbReference type="Proteomes" id="UP000765509">
    <property type="component" value="Unassembled WGS sequence"/>
</dbReference>
<dbReference type="AlphaFoldDB" id="A0A9Q3D4F8"/>
<gene>
    <name evidence="1" type="ORF">O181_035270</name>
</gene>
<accession>A0A9Q3D4F8</accession>
<protein>
    <submittedName>
        <fullName evidence="1">Uncharacterized protein</fullName>
    </submittedName>
</protein>
<name>A0A9Q3D4F8_9BASI</name>
<sequence>MGILPRRGLHFNQIWAQRYLVLNGSTYQAGRLEWVGDGYIFIYEDLWWSEFPSEPEIEEGNAYVEALKDLPLARLLNIHSPFPLGKAKLLIKTRFSL</sequence>
<evidence type="ECO:0000313" key="2">
    <source>
        <dbReference type="Proteomes" id="UP000765509"/>
    </source>
</evidence>
<evidence type="ECO:0000313" key="1">
    <source>
        <dbReference type="EMBL" id="MBW0495555.1"/>
    </source>
</evidence>
<organism evidence="1 2">
    <name type="scientific">Austropuccinia psidii MF-1</name>
    <dbReference type="NCBI Taxonomy" id="1389203"/>
    <lineage>
        <taxon>Eukaryota</taxon>
        <taxon>Fungi</taxon>
        <taxon>Dikarya</taxon>
        <taxon>Basidiomycota</taxon>
        <taxon>Pucciniomycotina</taxon>
        <taxon>Pucciniomycetes</taxon>
        <taxon>Pucciniales</taxon>
        <taxon>Sphaerophragmiaceae</taxon>
        <taxon>Austropuccinia</taxon>
    </lineage>
</organism>
<keyword evidence="2" id="KW-1185">Reference proteome</keyword>
<reference evidence="1" key="1">
    <citation type="submission" date="2021-03" db="EMBL/GenBank/DDBJ databases">
        <title>Draft genome sequence of rust myrtle Austropuccinia psidii MF-1, a brazilian biotype.</title>
        <authorList>
            <person name="Quecine M.C."/>
            <person name="Pachon D.M.R."/>
            <person name="Bonatelli M.L."/>
            <person name="Correr F.H."/>
            <person name="Franceschini L.M."/>
            <person name="Leite T.F."/>
            <person name="Margarido G.R.A."/>
            <person name="Almeida C.A."/>
            <person name="Ferrarezi J.A."/>
            <person name="Labate C.A."/>
        </authorList>
    </citation>
    <scope>NUCLEOTIDE SEQUENCE</scope>
    <source>
        <strain evidence="1">MF-1</strain>
    </source>
</reference>
<dbReference type="EMBL" id="AVOT02013157">
    <property type="protein sequence ID" value="MBW0495555.1"/>
    <property type="molecule type" value="Genomic_DNA"/>
</dbReference>